<dbReference type="Proteomes" id="UP001497497">
    <property type="component" value="Unassembled WGS sequence"/>
</dbReference>
<evidence type="ECO:0000256" key="3">
    <source>
        <dbReference type="ARBA" id="ARBA00022514"/>
    </source>
</evidence>
<keyword evidence="14" id="KW-1185">Reference proteome</keyword>
<evidence type="ECO:0000256" key="7">
    <source>
        <dbReference type="ARBA" id="ARBA00036823"/>
    </source>
</evidence>
<evidence type="ECO:0000313" key="13">
    <source>
        <dbReference type="EMBL" id="CAL1538144.1"/>
    </source>
</evidence>
<evidence type="ECO:0000256" key="4">
    <source>
        <dbReference type="ARBA" id="ARBA00022525"/>
    </source>
</evidence>
<dbReference type="Gene3D" id="3.30.429.10">
    <property type="entry name" value="Macrophage Migration Inhibitory Factor"/>
    <property type="match status" value="1"/>
</dbReference>
<proteinExistence type="inferred from homology"/>
<dbReference type="GO" id="GO:0004167">
    <property type="term" value="F:dopachrome isomerase activity"/>
    <property type="evidence" value="ECO:0007669"/>
    <property type="project" value="UniProtKB-EC"/>
</dbReference>
<dbReference type="EMBL" id="CAXITT010000287">
    <property type="protein sequence ID" value="CAL1538144.1"/>
    <property type="molecule type" value="Genomic_DNA"/>
</dbReference>
<evidence type="ECO:0000256" key="1">
    <source>
        <dbReference type="ARBA" id="ARBA00004613"/>
    </source>
</evidence>
<name>A0AAV2HVA4_LYMST</name>
<evidence type="ECO:0000313" key="14">
    <source>
        <dbReference type="Proteomes" id="UP001497497"/>
    </source>
</evidence>
<evidence type="ECO:0000256" key="6">
    <source>
        <dbReference type="ARBA" id="ARBA00036735"/>
    </source>
</evidence>
<evidence type="ECO:0000256" key="5">
    <source>
        <dbReference type="ARBA" id="ARBA00023235"/>
    </source>
</evidence>
<comment type="catalytic activity">
    <reaction evidence="7">
        <text>L-dopachrome = 5,6-dihydroxyindole-2-carboxylate</text>
        <dbReference type="Rhea" id="RHEA:13041"/>
        <dbReference type="ChEBI" id="CHEBI:16875"/>
        <dbReference type="ChEBI" id="CHEBI:57509"/>
        <dbReference type="EC" id="5.3.3.12"/>
    </reaction>
</comment>
<evidence type="ECO:0000256" key="8">
    <source>
        <dbReference type="ARBA" id="ARBA00038932"/>
    </source>
</evidence>
<dbReference type="GO" id="GO:0005615">
    <property type="term" value="C:extracellular space"/>
    <property type="evidence" value="ECO:0007669"/>
    <property type="project" value="UniProtKB-KW"/>
</dbReference>
<organism evidence="13 14">
    <name type="scientific">Lymnaea stagnalis</name>
    <name type="common">Great pond snail</name>
    <name type="synonym">Helix stagnalis</name>
    <dbReference type="NCBI Taxonomy" id="6523"/>
    <lineage>
        <taxon>Eukaryota</taxon>
        <taxon>Metazoa</taxon>
        <taxon>Spiralia</taxon>
        <taxon>Lophotrochozoa</taxon>
        <taxon>Mollusca</taxon>
        <taxon>Gastropoda</taxon>
        <taxon>Heterobranchia</taxon>
        <taxon>Euthyneura</taxon>
        <taxon>Panpulmonata</taxon>
        <taxon>Hygrophila</taxon>
        <taxon>Lymnaeoidea</taxon>
        <taxon>Lymnaeidae</taxon>
        <taxon>Lymnaea</taxon>
    </lineage>
</organism>
<dbReference type="PANTHER" id="PTHR11954">
    <property type="entry name" value="D-DOPACHROME DECARBOXYLASE"/>
    <property type="match status" value="1"/>
</dbReference>
<dbReference type="GO" id="GO:0050178">
    <property type="term" value="F:phenylpyruvate tautomerase activity"/>
    <property type="evidence" value="ECO:0007669"/>
    <property type="project" value="UniProtKB-EC"/>
</dbReference>
<keyword evidence="4" id="KW-0964">Secreted</keyword>
<evidence type="ECO:0000256" key="2">
    <source>
        <dbReference type="ARBA" id="ARBA00005851"/>
    </source>
</evidence>
<evidence type="ECO:0000256" key="9">
    <source>
        <dbReference type="ARBA" id="ARBA00039086"/>
    </source>
</evidence>
<keyword evidence="5" id="KW-0413">Isomerase</keyword>
<dbReference type="InterPro" id="IPR001398">
    <property type="entry name" value="Macrophage_inhib_fac"/>
</dbReference>
<dbReference type="InterPro" id="IPR014347">
    <property type="entry name" value="Tautomerase/MIF_sf"/>
</dbReference>
<dbReference type="GO" id="GO:0005125">
    <property type="term" value="F:cytokine activity"/>
    <property type="evidence" value="ECO:0007669"/>
    <property type="project" value="UniProtKB-KW"/>
</dbReference>
<evidence type="ECO:0000256" key="10">
    <source>
        <dbReference type="ARBA" id="ARBA00041631"/>
    </source>
</evidence>
<comment type="similarity">
    <text evidence="2">Belongs to the MIF family.</text>
</comment>
<dbReference type="EC" id="5.3.2.1" evidence="9"/>
<dbReference type="AlphaFoldDB" id="A0AAV2HVA4"/>
<dbReference type="EC" id="5.3.3.12" evidence="8"/>
<dbReference type="PANTHER" id="PTHR11954:SF6">
    <property type="entry name" value="MACROPHAGE MIGRATION INHIBITORY FACTOR"/>
    <property type="match status" value="1"/>
</dbReference>
<reference evidence="13 14" key="1">
    <citation type="submission" date="2024-04" db="EMBL/GenBank/DDBJ databases">
        <authorList>
            <consortium name="Genoscope - CEA"/>
            <person name="William W."/>
        </authorList>
    </citation>
    <scope>NUCLEOTIDE SEQUENCE [LARGE SCALE GENOMIC DNA]</scope>
</reference>
<comment type="catalytic activity">
    <reaction evidence="6">
        <text>3-phenylpyruvate = enol-phenylpyruvate</text>
        <dbReference type="Rhea" id="RHEA:17097"/>
        <dbReference type="ChEBI" id="CHEBI:16815"/>
        <dbReference type="ChEBI" id="CHEBI:18005"/>
        <dbReference type="EC" id="5.3.2.1"/>
    </reaction>
</comment>
<keyword evidence="3" id="KW-0202">Cytokine</keyword>
<accession>A0AAV2HVA4</accession>
<evidence type="ECO:0000256" key="11">
    <source>
        <dbReference type="ARBA" id="ARBA00041912"/>
    </source>
</evidence>
<dbReference type="SUPFAM" id="SSF55331">
    <property type="entry name" value="Tautomerase/MIF"/>
    <property type="match status" value="1"/>
</dbReference>
<protein>
    <recommendedName>
        <fullName evidence="12">L-dopachrome isomerase</fullName>
        <ecNumber evidence="9">5.3.2.1</ecNumber>
        <ecNumber evidence="8">5.3.3.12</ecNumber>
    </recommendedName>
    <alternativeName>
        <fullName evidence="10">L-dopachrome tautomerase</fullName>
    </alternativeName>
    <alternativeName>
        <fullName evidence="11">Phenylpyruvate tautomerase</fullName>
    </alternativeName>
</protein>
<comment type="caution">
    <text evidence="13">The sequence shown here is derived from an EMBL/GenBank/DDBJ whole genome shotgun (WGS) entry which is preliminary data.</text>
</comment>
<gene>
    <name evidence="13" type="ORF">GSLYS_00011965001</name>
</gene>
<comment type="subcellular location">
    <subcellularLocation>
        <location evidence="1">Secreted</location>
    </subcellularLocation>
</comment>
<dbReference type="Pfam" id="PF01187">
    <property type="entry name" value="MIF"/>
    <property type="match status" value="1"/>
</dbReference>
<sequence>MMTSPNVQLAGFMTTNVDKMSINEDFLSASSQMLSKLLNTDVKNVTLELQTNVAMMRAASTAPMFNIKLFHNSDQVDSGTKFDYARKVAGWLAKQIRVPEDRVLVLFVDTRYCNAA</sequence>
<evidence type="ECO:0000256" key="12">
    <source>
        <dbReference type="ARBA" id="ARBA00042730"/>
    </source>
</evidence>